<evidence type="ECO:0000313" key="1">
    <source>
        <dbReference type="EMBL" id="TVX98362.1"/>
    </source>
</evidence>
<dbReference type="Proteomes" id="UP000316330">
    <property type="component" value="Unassembled WGS sequence"/>
</dbReference>
<dbReference type="GO" id="GO:0046983">
    <property type="term" value="F:protein dimerization activity"/>
    <property type="evidence" value="ECO:0007669"/>
    <property type="project" value="InterPro"/>
</dbReference>
<dbReference type="InterPro" id="IPR037208">
    <property type="entry name" value="Spo0E-like_sf"/>
</dbReference>
<name>A0A559JEQ0_9BACL</name>
<dbReference type="InterPro" id="IPR036638">
    <property type="entry name" value="HLH_DNA-bd_sf"/>
</dbReference>
<accession>A0A559JEQ0</accession>
<dbReference type="SUPFAM" id="SSF140500">
    <property type="entry name" value="BAS1536-like"/>
    <property type="match status" value="1"/>
</dbReference>
<keyword evidence="2" id="KW-1185">Reference proteome</keyword>
<dbReference type="Pfam" id="PF09388">
    <property type="entry name" value="SpoOE-like"/>
    <property type="match status" value="1"/>
</dbReference>
<proteinExistence type="predicted"/>
<organism evidence="1 2">
    <name type="scientific">Cohnella terricola</name>
    <dbReference type="NCBI Taxonomy" id="1289167"/>
    <lineage>
        <taxon>Bacteria</taxon>
        <taxon>Bacillati</taxon>
        <taxon>Bacillota</taxon>
        <taxon>Bacilli</taxon>
        <taxon>Bacillales</taxon>
        <taxon>Paenibacillaceae</taxon>
        <taxon>Cohnella</taxon>
    </lineage>
</organism>
<dbReference type="InterPro" id="IPR018540">
    <property type="entry name" value="Spo0E-like"/>
</dbReference>
<protein>
    <submittedName>
        <fullName evidence="1">Aspartyl-phosphate phosphatase Spo0E family protein</fullName>
    </submittedName>
</protein>
<reference evidence="1 2" key="1">
    <citation type="submission" date="2019-07" db="EMBL/GenBank/DDBJ databases">
        <authorList>
            <person name="Kim J."/>
        </authorList>
    </citation>
    <scope>NUCLEOTIDE SEQUENCE [LARGE SCALE GENOMIC DNA]</scope>
    <source>
        <strain evidence="1 2">G13</strain>
    </source>
</reference>
<gene>
    <name evidence="1" type="ORF">FPZ45_16635</name>
</gene>
<dbReference type="Gene3D" id="4.10.280.10">
    <property type="entry name" value="Helix-loop-helix DNA-binding domain"/>
    <property type="match status" value="1"/>
</dbReference>
<evidence type="ECO:0000313" key="2">
    <source>
        <dbReference type="Proteomes" id="UP000316330"/>
    </source>
</evidence>
<dbReference type="GO" id="GO:0043937">
    <property type="term" value="P:regulation of sporulation"/>
    <property type="evidence" value="ECO:0007669"/>
    <property type="project" value="InterPro"/>
</dbReference>
<dbReference type="AlphaFoldDB" id="A0A559JEQ0"/>
<dbReference type="OrthoDB" id="2666800at2"/>
<sequence>MSSLQADTPIISHYPRRAAELAEEIDDLRKAMTDTFLKEHSLVADSVIQLSRQLDMKINEYMKYIRLCRE</sequence>
<dbReference type="EMBL" id="VNJJ01000009">
    <property type="protein sequence ID" value="TVX98362.1"/>
    <property type="molecule type" value="Genomic_DNA"/>
</dbReference>
<comment type="caution">
    <text evidence="1">The sequence shown here is derived from an EMBL/GenBank/DDBJ whole genome shotgun (WGS) entry which is preliminary data.</text>
</comment>